<accession>A0A0E0G494</accession>
<reference evidence="1" key="1">
    <citation type="submission" date="2015-04" db="UniProtKB">
        <authorList>
            <consortium name="EnsemblPlants"/>
        </authorList>
    </citation>
    <scope>IDENTIFICATION</scope>
    <source>
        <strain evidence="1">SL10</strain>
    </source>
</reference>
<keyword evidence="2" id="KW-1185">Reference proteome</keyword>
<protein>
    <submittedName>
        <fullName evidence="1">Uncharacterized protein</fullName>
    </submittedName>
</protein>
<sequence length="105" mass="11717">MEEEEEEASFRAQRLRHGGFYAGEGGERERRSWLLGLHRVELPSAPSAYEKLNTNRSPVVLFWPKVLGGNKRGACHRKMATLDGSVRGKGDLFFSLALSLSNPTT</sequence>
<dbReference type="HOGENOM" id="CLU_2240933_0_0_1"/>
<dbReference type="Gramene" id="ONIVA02G11630.1">
    <property type="protein sequence ID" value="ONIVA02G11630.1"/>
    <property type="gene ID" value="ONIVA02G11630"/>
</dbReference>
<name>A0A0E0G494_ORYNI</name>
<reference evidence="1" key="2">
    <citation type="submission" date="2018-04" db="EMBL/GenBank/DDBJ databases">
        <title>OnivRS2 (Oryza nivara Reference Sequence Version 2).</title>
        <authorList>
            <person name="Zhang J."/>
            <person name="Kudrna D."/>
            <person name="Lee S."/>
            <person name="Talag J."/>
            <person name="Rajasekar S."/>
            <person name="Welchert J."/>
            <person name="Hsing Y.-I."/>
            <person name="Wing R.A."/>
        </authorList>
    </citation>
    <scope>NUCLEOTIDE SEQUENCE [LARGE SCALE GENOMIC DNA]</scope>
    <source>
        <strain evidence="1">SL10</strain>
    </source>
</reference>
<evidence type="ECO:0000313" key="2">
    <source>
        <dbReference type="Proteomes" id="UP000006591"/>
    </source>
</evidence>
<dbReference type="EnsemblPlants" id="ONIVA02G11630.1">
    <property type="protein sequence ID" value="ONIVA02G11630.1"/>
    <property type="gene ID" value="ONIVA02G11630"/>
</dbReference>
<dbReference type="Proteomes" id="UP000006591">
    <property type="component" value="Chromosome 2"/>
</dbReference>
<evidence type="ECO:0000313" key="1">
    <source>
        <dbReference type="EnsemblPlants" id="ONIVA02G11630.1"/>
    </source>
</evidence>
<organism evidence="1">
    <name type="scientific">Oryza nivara</name>
    <name type="common">Indian wild rice</name>
    <name type="synonym">Oryza sativa f. spontanea</name>
    <dbReference type="NCBI Taxonomy" id="4536"/>
    <lineage>
        <taxon>Eukaryota</taxon>
        <taxon>Viridiplantae</taxon>
        <taxon>Streptophyta</taxon>
        <taxon>Embryophyta</taxon>
        <taxon>Tracheophyta</taxon>
        <taxon>Spermatophyta</taxon>
        <taxon>Magnoliopsida</taxon>
        <taxon>Liliopsida</taxon>
        <taxon>Poales</taxon>
        <taxon>Poaceae</taxon>
        <taxon>BOP clade</taxon>
        <taxon>Oryzoideae</taxon>
        <taxon>Oryzeae</taxon>
        <taxon>Oryzinae</taxon>
        <taxon>Oryza</taxon>
    </lineage>
</organism>
<proteinExistence type="predicted"/>
<dbReference type="AlphaFoldDB" id="A0A0E0G494"/>